<feature type="transmembrane region" description="Helical" evidence="12">
    <location>
        <begin position="67"/>
        <end position="87"/>
    </location>
</feature>
<comment type="domain">
    <text evidence="11">The histidine box domains are involved in binding the catalytic metal ions.</text>
</comment>
<comment type="subcellular location">
    <subcellularLocation>
        <location evidence="1">Membrane</location>
        <topology evidence="1">Multi-pass membrane protein</topology>
    </subcellularLocation>
</comment>
<dbReference type="OrthoDB" id="10260134at2759"/>
<evidence type="ECO:0000256" key="3">
    <source>
        <dbReference type="ARBA" id="ARBA00022516"/>
    </source>
</evidence>
<dbReference type="PANTHER" id="PTHR11351">
    <property type="entry name" value="ACYL-COA DESATURASE"/>
    <property type="match status" value="1"/>
</dbReference>
<dbReference type="PRINTS" id="PR00075">
    <property type="entry name" value="FACDDSATRASE"/>
</dbReference>
<gene>
    <name evidence="13" type="ORF">CINCED_3A003761</name>
</gene>
<evidence type="ECO:0000256" key="11">
    <source>
        <dbReference type="RuleBase" id="RU000581"/>
    </source>
</evidence>
<keyword evidence="9 12" id="KW-0472">Membrane</keyword>
<keyword evidence="5" id="KW-0276">Fatty acid metabolism</keyword>
<keyword evidence="14" id="KW-1185">Reference proteome</keyword>
<dbReference type="Proteomes" id="UP000325440">
    <property type="component" value="Unassembled WGS sequence"/>
</dbReference>
<keyword evidence="10 11" id="KW-0275">Fatty acid biosynthesis</keyword>
<feature type="transmembrane region" description="Helical" evidence="12">
    <location>
        <begin position="6"/>
        <end position="32"/>
    </location>
</feature>
<keyword evidence="3 11" id="KW-0444">Lipid biosynthesis</keyword>
<evidence type="ECO:0000256" key="2">
    <source>
        <dbReference type="ARBA" id="ARBA00009295"/>
    </source>
</evidence>
<evidence type="ECO:0000256" key="9">
    <source>
        <dbReference type="ARBA" id="ARBA00023136"/>
    </source>
</evidence>
<feature type="transmembrane region" description="Helical" evidence="12">
    <location>
        <begin position="94"/>
        <end position="112"/>
    </location>
</feature>
<evidence type="ECO:0000256" key="1">
    <source>
        <dbReference type="ARBA" id="ARBA00004141"/>
    </source>
</evidence>
<dbReference type="EMBL" id="CABPRJ010001543">
    <property type="protein sequence ID" value="VVC38999.1"/>
    <property type="molecule type" value="Genomic_DNA"/>
</dbReference>
<feature type="non-terminal residue" evidence="13">
    <location>
        <position position="1"/>
    </location>
</feature>
<evidence type="ECO:0000256" key="5">
    <source>
        <dbReference type="ARBA" id="ARBA00022832"/>
    </source>
</evidence>
<protein>
    <submittedName>
        <fullName evidence="13">Acyl-CoA desaturase</fullName>
    </submittedName>
</protein>
<name>A0A5E4N5H9_9HEMI</name>
<dbReference type="GO" id="GO:0005789">
    <property type="term" value="C:endoplasmic reticulum membrane"/>
    <property type="evidence" value="ECO:0007669"/>
    <property type="project" value="TreeGrafter"/>
</dbReference>
<dbReference type="InterPro" id="IPR015876">
    <property type="entry name" value="Acyl-CoA_DS"/>
</dbReference>
<dbReference type="PANTHER" id="PTHR11351:SF21">
    <property type="entry name" value="GH07782P"/>
    <property type="match status" value="1"/>
</dbReference>
<keyword evidence="6 12" id="KW-1133">Transmembrane helix</keyword>
<evidence type="ECO:0000313" key="14">
    <source>
        <dbReference type="Proteomes" id="UP000325440"/>
    </source>
</evidence>
<reference evidence="13 14" key="1">
    <citation type="submission" date="2019-08" db="EMBL/GenBank/DDBJ databases">
        <authorList>
            <person name="Alioto T."/>
            <person name="Alioto T."/>
            <person name="Gomez Garrido J."/>
        </authorList>
    </citation>
    <scope>NUCLEOTIDE SEQUENCE [LARGE SCALE GENOMIC DNA]</scope>
</reference>
<proteinExistence type="inferred from homology"/>
<keyword evidence="8" id="KW-0443">Lipid metabolism</keyword>
<dbReference type="GO" id="GO:0005506">
    <property type="term" value="F:iron ion binding"/>
    <property type="evidence" value="ECO:0007669"/>
    <property type="project" value="TreeGrafter"/>
</dbReference>
<comment type="cofactor">
    <cofactor evidence="11">
        <name>Fe(2+)</name>
        <dbReference type="ChEBI" id="CHEBI:29033"/>
    </cofactor>
</comment>
<evidence type="ECO:0000256" key="4">
    <source>
        <dbReference type="ARBA" id="ARBA00022692"/>
    </source>
</evidence>
<keyword evidence="7 11" id="KW-0560">Oxidoreductase</keyword>
<evidence type="ECO:0000256" key="8">
    <source>
        <dbReference type="ARBA" id="ARBA00023098"/>
    </source>
</evidence>
<evidence type="ECO:0000313" key="13">
    <source>
        <dbReference type="EMBL" id="VVC38999.1"/>
    </source>
</evidence>
<accession>A0A5E4N5H9</accession>
<evidence type="ECO:0000256" key="7">
    <source>
        <dbReference type="ARBA" id="ARBA00023002"/>
    </source>
</evidence>
<dbReference type="AlphaFoldDB" id="A0A5E4N5H9"/>
<comment type="similarity">
    <text evidence="2 11">Belongs to the fatty acid desaturase type 1 family.</text>
</comment>
<keyword evidence="4 11" id="KW-0812">Transmembrane</keyword>
<dbReference type="CDD" id="cd03505">
    <property type="entry name" value="Delta9-FADS-like"/>
    <property type="match status" value="1"/>
</dbReference>
<evidence type="ECO:0000256" key="6">
    <source>
        <dbReference type="ARBA" id="ARBA00022989"/>
    </source>
</evidence>
<sequence>STSIFSQLFIFITTVINDGSFIIGGIGGFGVTGGAHRYYTHRSFKAKLPLQIILLACYTVSGQVRTLYRTGLEITGFIVPIMVPVFLWNESWNIAVFGMAIVRYVLNLNFTWSVNSVAHIWGNKPYDTRIQPVQNSFVSIVALGEGWHNYHHVFPYDYRAAEIGGYLLNMTTMWLDFFGCIGWAYDFKSPSKQLVQHVAPNHGDGSWHEVLDAILRDYKAS</sequence>
<evidence type="ECO:0000256" key="10">
    <source>
        <dbReference type="ARBA" id="ARBA00023160"/>
    </source>
</evidence>
<organism evidence="13 14">
    <name type="scientific">Cinara cedri</name>
    <dbReference type="NCBI Taxonomy" id="506608"/>
    <lineage>
        <taxon>Eukaryota</taxon>
        <taxon>Metazoa</taxon>
        <taxon>Ecdysozoa</taxon>
        <taxon>Arthropoda</taxon>
        <taxon>Hexapoda</taxon>
        <taxon>Insecta</taxon>
        <taxon>Pterygota</taxon>
        <taxon>Neoptera</taxon>
        <taxon>Paraneoptera</taxon>
        <taxon>Hemiptera</taxon>
        <taxon>Sternorrhyncha</taxon>
        <taxon>Aphidomorpha</taxon>
        <taxon>Aphidoidea</taxon>
        <taxon>Aphididae</taxon>
        <taxon>Lachninae</taxon>
        <taxon>Cinara</taxon>
    </lineage>
</organism>
<dbReference type="GO" id="GO:0004768">
    <property type="term" value="F:stearoyl-CoA 9-desaturase activity"/>
    <property type="evidence" value="ECO:0007669"/>
    <property type="project" value="TreeGrafter"/>
</dbReference>
<dbReference type="GO" id="GO:0006636">
    <property type="term" value="P:unsaturated fatty acid biosynthetic process"/>
    <property type="evidence" value="ECO:0007669"/>
    <property type="project" value="TreeGrafter"/>
</dbReference>
<evidence type="ECO:0000256" key="12">
    <source>
        <dbReference type="SAM" id="Phobius"/>
    </source>
</evidence>
<feature type="transmembrane region" description="Helical" evidence="12">
    <location>
        <begin position="163"/>
        <end position="185"/>
    </location>
</feature>